<dbReference type="InterPro" id="IPR018170">
    <property type="entry name" value="Aldo/ket_reductase_CS"/>
</dbReference>
<dbReference type="PROSITE" id="PS00063">
    <property type="entry name" value="ALDOKETO_REDUCTASE_3"/>
    <property type="match status" value="1"/>
</dbReference>
<name>A0ABQ9J6X5_9CUCU</name>
<protein>
    <recommendedName>
        <fullName evidence="1">NADP-dependent oxidoreductase domain-containing protein</fullName>
    </recommendedName>
</protein>
<evidence type="ECO:0000313" key="2">
    <source>
        <dbReference type="EMBL" id="KAJ8973418.1"/>
    </source>
</evidence>
<gene>
    <name evidence="2" type="ORF">NQ317_016701</name>
</gene>
<dbReference type="SUPFAM" id="SSF51430">
    <property type="entry name" value="NAD(P)-linked oxidoreductase"/>
    <property type="match status" value="1"/>
</dbReference>
<feature type="domain" description="NADP-dependent oxidoreductase" evidence="1">
    <location>
        <begin position="10"/>
        <end position="294"/>
    </location>
</feature>
<dbReference type="PRINTS" id="PR00069">
    <property type="entry name" value="ALDKETRDTASE"/>
</dbReference>
<dbReference type="PANTHER" id="PTHR11732">
    <property type="entry name" value="ALDO/KETO REDUCTASE"/>
    <property type="match status" value="1"/>
</dbReference>
<proteinExistence type="predicted"/>
<dbReference type="Gene3D" id="3.20.20.100">
    <property type="entry name" value="NADP-dependent oxidoreductase domain"/>
    <property type="match status" value="1"/>
</dbReference>
<dbReference type="PROSITE" id="PS00798">
    <property type="entry name" value="ALDOKETO_REDUCTASE_1"/>
    <property type="match status" value="1"/>
</dbReference>
<dbReference type="InterPro" id="IPR044488">
    <property type="entry name" value="AKR2E"/>
</dbReference>
<reference evidence="2" key="1">
    <citation type="journal article" date="2023" name="Insect Mol. Biol.">
        <title>Genome sequencing provides insights into the evolution of gene families encoding plant cell wall-degrading enzymes in longhorned beetles.</title>
        <authorList>
            <person name="Shin N.R."/>
            <person name="Okamura Y."/>
            <person name="Kirsch R."/>
            <person name="Pauchet Y."/>
        </authorList>
    </citation>
    <scope>NUCLEOTIDE SEQUENCE</scope>
    <source>
        <strain evidence="2">MMC_N1</strain>
    </source>
</reference>
<evidence type="ECO:0000259" key="1">
    <source>
        <dbReference type="Pfam" id="PF00248"/>
    </source>
</evidence>
<dbReference type="InterPro" id="IPR023210">
    <property type="entry name" value="NADP_OxRdtase_dom"/>
</dbReference>
<dbReference type="Pfam" id="PF00248">
    <property type="entry name" value="Aldo_ket_red"/>
    <property type="match status" value="1"/>
</dbReference>
<dbReference type="InterPro" id="IPR036812">
    <property type="entry name" value="NAD(P)_OxRdtase_dom_sf"/>
</dbReference>
<organism evidence="2 3">
    <name type="scientific">Molorchus minor</name>
    <dbReference type="NCBI Taxonomy" id="1323400"/>
    <lineage>
        <taxon>Eukaryota</taxon>
        <taxon>Metazoa</taxon>
        <taxon>Ecdysozoa</taxon>
        <taxon>Arthropoda</taxon>
        <taxon>Hexapoda</taxon>
        <taxon>Insecta</taxon>
        <taxon>Pterygota</taxon>
        <taxon>Neoptera</taxon>
        <taxon>Endopterygota</taxon>
        <taxon>Coleoptera</taxon>
        <taxon>Polyphaga</taxon>
        <taxon>Cucujiformia</taxon>
        <taxon>Chrysomeloidea</taxon>
        <taxon>Cerambycidae</taxon>
        <taxon>Lamiinae</taxon>
        <taxon>Monochamini</taxon>
        <taxon>Molorchus</taxon>
    </lineage>
</organism>
<evidence type="ECO:0000313" key="3">
    <source>
        <dbReference type="Proteomes" id="UP001162164"/>
    </source>
</evidence>
<dbReference type="PIRSF" id="PIRSF000097">
    <property type="entry name" value="AKR"/>
    <property type="match status" value="1"/>
</dbReference>
<dbReference type="EMBL" id="JAPWTJ010001179">
    <property type="protein sequence ID" value="KAJ8973418.1"/>
    <property type="molecule type" value="Genomic_DNA"/>
</dbReference>
<dbReference type="PROSITE" id="PS00062">
    <property type="entry name" value="ALDOKETO_REDUCTASE_2"/>
    <property type="match status" value="1"/>
</dbReference>
<keyword evidence="3" id="KW-1185">Reference proteome</keyword>
<dbReference type="Proteomes" id="UP001162164">
    <property type="component" value="Unassembled WGS sequence"/>
</dbReference>
<accession>A0ABQ9J6X5</accession>
<dbReference type="InterPro" id="IPR020471">
    <property type="entry name" value="AKR"/>
</dbReference>
<sequence>MPTVGLGTYKSPPGQVEQAVKDAIDAGYRHFDCAWLYGNEVEVGNALREKINEGTVKREDLFIVSKLWNNFHAKEKVVPMIKETLNNFQMDYIDLYLIHWPFGFKVKKYCYIIYRELADETASLVPVGEGEDAFSDTDYVETWKGMEECVNLGLTKSIGLSNFNAEQIDRVLKKCKIKPVCNQVEVNPNLNQKKLIDFCRQRQRDIVIVGYCPLGRSEYAGTPGFPDPTIYDPKVAEIAKKYNKTPAQVVLNYLISLGISVIPKSVTKSRIIENIDVFDFKLDPGDVSYLDSCNKKSKSITISGI</sequence>
<comment type="caution">
    <text evidence="2">The sequence shown here is derived from an EMBL/GenBank/DDBJ whole genome shotgun (WGS) entry which is preliminary data.</text>
</comment>
<dbReference type="CDD" id="cd19116">
    <property type="entry name" value="AKR_AKR2E1-5"/>
    <property type="match status" value="1"/>
</dbReference>